<gene>
    <name evidence="2" type="ORF">CKO28_21350</name>
</gene>
<protein>
    <recommendedName>
        <fullName evidence="1">ISXO2-like transposase domain-containing protein</fullName>
    </recommendedName>
</protein>
<keyword evidence="3" id="KW-1185">Reference proteome</keyword>
<comment type="caution">
    <text evidence="2">The sequence shown here is derived from an EMBL/GenBank/DDBJ whole genome shotgun (WGS) entry which is preliminary data.</text>
</comment>
<dbReference type="Pfam" id="PF12762">
    <property type="entry name" value="DDE_Tnp_IS1595"/>
    <property type="match status" value="1"/>
</dbReference>
<sequence length="114" mass="12261">MVLVAAERAGEVRVRRIATHSSIEVGNAWRELIDPSAPVVTDGLPAYRTVGRMMTAHVTVDHGRRRFCAPSARERGCPDGAGGRVNTAEGLAAAEGLSIGLFRRSLQGTWHRVS</sequence>
<accession>A0ABS1DKP2</accession>
<proteinExistence type="predicted"/>
<evidence type="ECO:0000313" key="3">
    <source>
        <dbReference type="Proteomes" id="UP001296873"/>
    </source>
</evidence>
<dbReference type="InterPro" id="IPR024445">
    <property type="entry name" value="Tnp_ISXO2-like"/>
</dbReference>
<name>A0ABS1DKP2_9PROT</name>
<reference evidence="2 3" key="1">
    <citation type="journal article" date="2020" name="Microorganisms">
        <title>Osmotic Adaptation and Compatible Solute Biosynthesis of Phototrophic Bacteria as Revealed from Genome Analyses.</title>
        <authorList>
            <person name="Imhoff J.F."/>
            <person name="Rahn T."/>
            <person name="Kunzel S."/>
            <person name="Keller A."/>
            <person name="Neulinger S.C."/>
        </authorList>
    </citation>
    <scope>NUCLEOTIDE SEQUENCE [LARGE SCALE GENOMIC DNA]</scope>
    <source>
        <strain evidence="2 3">DSM 9895</strain>
    </source>
</reference>
<evidence type="ECO:0000313" key="2">
    <source>
        <dbReference type="EMBL" id="MBK1670571.1"/>
    </source>
</evidence>
<organism evidence="2 3">
    <name type="scientific">Rhodovibrio sodomensis</name>
    <dbReference type="NCBI Taxonomy" id="1088"/>
    <lineage>
        <taxon>Bacteria</taxon>
        <taxon>Pseudomonadati</taxon>
        <taxon>Pseudomonadota</taxon>
        <taxon>Alphaproteobacteria</taxon>
        <taxon>Rhodospirillales</taxon>
        <taxon>Rhodovibrionaceae</taxon>
        <taxon>Rhodovibrio</taxon>
    </lineage>
</organism>
<dbReference type="Proteomes" id="UP001296873">
    <property type="component" value="Unassembled WGS sequence"/>
</dbReference>
<dbReference type="RefSeq" id="WP_200342947.1">
    <property type="nucleotide sequence ID" value="NZ_NRRL01000101.1"/>
</dbReference>
<feature type="domain" description="ISXO2-like transposase" evidence="1">
    <location>
        <begin position="1"/>
        <end position="114"/>
    </location>
</feature>
<dbReference type="EMBL" id="NRRL01000101">
    <property type="protein sequence ID" value="MBK1670571.1"/>
    <property type="molecule type" value="Genomic_DNA"/>
</dbReference>
<evidence type="ECO:0000259" key="1">
    <source>
        <dbReference type="Pfam" id="PF12762"/>
    </source>
</evidence>